<accession>A0A0C2RYS1</accession>
<keyword evidence="2" id="KW-1185">Reference proteome</keyword>
<dbReference type="HOGENOM" id="CLU_2072544_0_0_1"/>
<dbReference type="Proteomes" id="UP000054549">
    <property type="component" value="Unassembled WGS sequence"/>
</dbReference>
<dbReference type="AlphaFoldDB" id="A0A0C2RYS1"/>
<gene>
    <name evidence="1" type="ORF">M378DRAFT_591418</name>
</gene>
<reference evidence="1 2" key="1">
    <citation type="submission" date="2014-04" db="EMBL/GenBank/DDBJ databases">
        <title>Evolutionary Origins and Diversification of the Mycorrhizal Mutualists.</title>
        <authorList>
            <consortium name="DOE Joint Genome Institute"/>
            <consortium name="Mycorrhizal Genomics Consortium"/>
            <person name="Kohler A."/>
            <person name="Kuo A."/>
            <person name="Nagy L.G."/>
            <person name="Floudas D."/>
            <person name="Copeland A."/>
            <person name="Barry K.W."/>
            <person name="Cichocki N."/>
            <person name="Veneault-Fourrey C."/>
            <person name="LaButti K."/>
            <person name="Lindquist E.A."/>
            <person name="Lipzen A."/>
            <person name="Lundell T."/>
            <person name="Morin E."/>
            <person name="Murat C."/>
            <person name="Riley R."/>
            <person name="Ohm R."/>
            <person name="Sun H."/>
            <person name="Tunlid A."/>
            <person name="Henrissat B."/>
            <person name="Grigoriev I.V."/>
            <person name="Hibbett D.S."/>
            <person name="Martin F."/>
        </authorList>
    </citation>
    <scope>NUCLEOTIDE SEQUENCE [LARGE SCALE GENOMIC DNA]</scope>
    <source>
        <strain evidence="1 2">Koide BX008</strain>
    </source>
</reference>
<proteinExistence type="predicted"/>
<evidence type="ECO:0000313" key="2">
    <source>
        <dbReference type="Proteomes" id="UP000054549"/>
    </source>
</evidence>
<name>A0A0C2RYS1_AMAMK</name>
<sequence>MMTWYVGQPCPLFRCCRLRWHHCFSVYTIASPFSGNLKSSLASPVMFTTFFSSCSFNPSVLPFRYSRVHHITIRLNPNSPSCSHWLSAKPGAGCLAPSWPSLAYWVWGFYVLLTDEAP</sequence>
<evidence type="ECO:0000313" key="1">
    <source>
        <dbReference type="EMBL" id="KIL55490.1"/>
    </source>
</evidence>
<organism evidence="1 2">
    <name type="scientific">Amanita muscaria (strain Koide BX008)</name>
    <dbReference type="NCBI Taxonomy" id="946122"/>
    <lineage>
        <taxon>Eukaryota</taxon>
        <taxon>Fungi</taxon>
        <taxon>Dikarya</taxon>
        <taxon>Basidiomycota</taxon>
        <taxon>Agaricomycotina</taxon>
        <taxon>Agaricomycetes</taxon>
        <taxon>Agaricomycetidae</taxon>
        <taxon>Agaricales</taxon>
        <taxon>Pluteineae</taxon>
        <taxon>Amanitaceae</taxon>
        <taxon>Amanita</taxon>
    </lineage>
</organism>
<dbReference type="InParanoid" id="A0A0C2RYS1"/>
<protein>
    <submittedName>
        <fullName evidence="1">Uncharacterized protein</fullName>
    </submittedName>
</protein>
<dbReference type="EMBL" id="KN818509">
    <property type="protein sequence ID" value="KIL55490.1"/>
    <property type="molecule type" value="Genomic_DNA"/>
</dbReference>